<reference evidence="2" key="1">
    <citation type="submission" date="2018-02" db="EMBL/GenBank/DDBJ databases">
        <title>Rhizophora mucronata_Transcriptome.</title>
        <authorList>
            <person name="Meera S.P."/>
            <person name="Sreeshan A."/>
            <person name="Augustine A."/>
        </authorList>
    </citation>
    <scope>NUCLEOTIDE SEQUENCE</scope>
    <source>
        <tissue evidence="2">Leaf</tissue>
    </source>
</reference>
<dbReference type="EMBL" id="GGEC01066155">
    <property type="protein sequence ID" value="MBX46639.1"/>
    <property type="molecule type" value="Transcribed_RNA"/>
</dbReference>
<protein>
    <submittedName>
        <fullName evidence="2">Uncharacterized protein</fullName>
    </submittedName>
</protein>
<evidence type="ECO:0000313" key="2">
    <source>
        <dbReference type="EMBL" id="MBX46639.1"/>
    </source>
</evidence>
<proteinExistence type="predicted"/>
<accession>A0A2P2NW46</accession>
<dbReference type="AlphaFoldDB" id="A0A2P2NW46"/>
<name>A0A2P2NW46_RHIMU</name>
<feature type="region of interest" description="Disordered" evidence="1">
    <location>
        <begin position="1"/>
        <end position="25"/>
    </location>
</feature>
<evidence type="ECO:0000256" key="1">
    <source>
        <dbReference type="SAM" id="MobiDB-lite"/>
    </source>
</evidence>
<sequence length="25" mass="2793">MLSEKKVKSPLISAMNTSRLPKYNG</sequence>
<organism evidence="2">
    <name type="scientific">Rhizophora mucronata</name>
    <name type="common">Asiatic mangrove</name>
    <dbReference type="NCBI Taxonomy" id="61149"/>
    <lineage>
        <taxon>Eukaryota</taxon>
        <taxon>Viridiplantae</taxon>
        <taxon>Streptophyta</taxon>
        <taxon>Embryophyta</taxon>
        <taxon>Tracheophyta</taxon>
        <taxon>Spermatophyta</taxon>
        <taxon>Magnoliopsida</taxon>
        <taxon>eudicotyledons</taxon>
        <taxon>Gunneridae</taxon>
        <taxon>Pentapetalae</taxon>
        <taxon>rosids</taxon>
        <taxon>fabids</taxon>
        <taxon>Malpighiales</taxon>
        <taxon>Rhizophoraceae</taxon>
        <taxon>Rhizophora</taxon>
    </lineage>
</organism>